<dbReference type="eggNOG" id="COG0500">
    <property type="taxonomic scope" value="Bacteria"/>
</dbReference>
<feature type="repeat" description="TPR" evidence="3">
    <location>
        <begin position="128"/>
        <end position="161"/>
    </location>
</feature>
<dbReference type="PROSITE" id="PS50293">
    <property type="entry name" value="TPR_REGION"/>
    <property type="match status" value="1"/>
</dbReference>
<dbReference type="HOGENOM" id="CLU_013533_0_0_6"/>
<dbReference type="EMBL" id="CP001896">
    <property type="protein sequence ID" value="ADC62874.1"/>
    <property type="molecule type" value="Genomic_DNA"/>
</dbReference>
<dbReference type="InterPro" id="IPR019734">
    <property type="entry name" value="TPR_rpt"/>
</dbReference>
<keyword evidence="1" id="KW-0677">Repeat</keyword>
<dbReference type="Pfam" id="PF13432">
    <property type="entry name" value="TPR_16"/>
    <property type="match status" value="2"/>
</dbReference>
<feature type="repeat" description="TPR" evidence="3">
    <location>
        <begin position="94"/>
        <end position="127"/>
    </location>
</feature>
<dbReference type="SUPFAM" id="SSF48452">
    <property type="entry name" value="TPR-like"/>
    <property type="match status" value="1"/>
</dbReference>
<keyword evidence="2 3" id="KW-0802">TPR repeat</keyword>
<dbReference type="AlphaFoldDB" id="D3RUL5"/>
<evidence type="ECO:0000256" key="4">
    <source>
        <dbReference type="SAM" id="MobiDB-lite"/>
    </source>
</evidence>
<feature type="repeat" description="TPR" evidence="3">
    <location>
        <begin position="162"/>
        <end position="195"/>
    </location>
</feature>
<accession>D3RUL5</accession>
<dbReference type="Gene3D" id="1.25.40.10">
    <property type="entry name" value="Tetratricopeptide repeat domain"/>
    <property type="match status" value="3"/>
</dbReference>
<keyword evidence="7" id="KW-1185">Reference proteome</keyword>
<dbReference type="Pfam" id="PF07719">
    <property type="entry name" value="TPR_2"/>
    <property type="match status" value="1"/>
</dbReference>
<dbReference type="SMART" id="SM00028">
    <property type="entry name" value="TPR"/>
    <property type="match status" value="5"/>
</dbReference>
<dbReference type="PANTHER" id="PTHR44998">
    <property type="match status" value="1"/>
</dbReference>
<dbReference type="Gene3D" id="3.40.50.150">
    <property type="entry name" value="Vaccinia Virus protein VP39"/>
    <property type="match status" value="1"/>
</dbReference>
<feature type="region of interest" description="Disordered" evidence="4">
    <location>
        <begin position="1"/>
        <end position="58"/>
    </location>
</feature>
<dbReference type="SUPFAM" id="SSF53335">
    <property type="entry name" value="S-adenosyl-L-methionine-dependent methyltransferases"/>
    <property type="match status" value="1"/>
</dbReference>
<dbReference type="CDD" id="cd02440">
    <property type="entry name" value="AdoMet_MTases"/>
    <property type="match status" value="1"/>
</dbReference>
<dbReference type="InterPro" id="IPR041698">
    <property type="entry name" value="Methyltransf_25"/>
</dbReference>
<feature type="repeat" description="TPR" evidence="3">
    <location>
        <begin position="230"/>
        <end position="263"/>
    </location>
</feature>
<dbReference type="Pfam" id="PF13649">
    <property type="entry name" value="Methyltransf_25"/>
    <property type="match status" value="1"/>
</dbReference>
<organism evidence="6 7">
    <name type="scientific">Allochromatium vinosum (strain ATCC 17899 / DSM 180 / NBRC 103801 / NCIMB 10441 / D)</name>
    <name type="common">Chromatium vinosum</name>
    <dbReference type="NCBI Taxonomy" id="572477"/>
    <lineage>
        <taxon>Bacteria</taxon>
        <taxon>Pseudomonadati</taxon>
        <taxon>Pseudomonadota</taxon>
        <taxon>Gammaproteobacteria</taxon>
        <taxon>Chromatiales</taxon>
        <taxon>Chromatiaceae</taxon>
        <taxon>Allochromatium</taxon>
    </lineage>
</organism>
<sequence>MALQVQAPGSHARTGAAEPVSRAHDRQTIGNAMHKKTRSSGSRASGGHGIHRTAPLSTPSLAEQDALVALFNAGRLSEGETMARDVIRRYPKAVFGWKALGTVLLAGDRQREALPALQQALELNPRDSECLNSLGKTLQDLVQLDAALDAIEHALRLRPDYGSALINRGNVLVQLGRPDEALVCLDRALALQPDSASAHNDRGHALKALGRLDEALAAYTHAIALKPGFAEAHHNLGSVLRDLGRFEESLAQYGRALDLKPDWPLAKSQYAHCLKRLSFTQDRPEIRARLVQALRESWCRPHEIMVTCVSCIGLNPRIGSALARLGYGETLAAADLFGAAGLVRLADEPLLMSLLEACPIADADLERLLTQIRRALLEAVTLSAAVHRFDAAAQRLLAALARQCHLNDYAWAETSAETAHIEALHGALSLVQHQGAPIAEPYLLALAAYRPLLTLPQPAALLDRDWSEPVRAVVIEQVCEPLQEADDRRTMPRLTTMADPVSTQVRAQYEEHPYPRWTRAGIVTPAPTIAAYIRLQFPKTRLPAPVRQDGNVSILVAGCGTGLHALEVAQRYPEARILAIDLSLTSLAYAQRKTRELGVTNVRYAQADILNLGELDESFDLIESVGVLHHLRDPIAGWKALLAHLHPGGFMSIGLYSELARRAVVRVREQIARDGCQPTASAMRAFRQQLLARRETSDDGHLTQSADFYSLSGCRDLLFHVSEQRFTLPQLADALRELELSLVGFILDQRVMARYAERFPDDPSATNLESWHRFEQEHPQTFAGMYQFWVQKTVTPCS</sequence>
<dbReference type="InterPro" id="IPR013105">
    <property type="entry name" value="TPR_2"/>
</dbReference>
<reference evidence="6 7" key="1">
    <citation type="journal article" date="2011" name="Stand. Genomic Sci.">
        <title>Complete genome sequence of Allochromatium vinosum DSM 180(T).</title>
        <authorList>
            <person name="Weissgerber T."/>
            <person name="Zigann R."/>
            <person name="Bruce D."/>
            <person name="Chang Y.J."/>
            <person name="Detter J.C."/>
            <person name="Han C."/>
            <person name="Hauser L."/>
            <person name="Jeffries C.D."/>
            <person name="Land M."/>
            <person name="Munk A.C."/>
            <person name="Tapia R."/>
            <person name="Dahl C."/>
        </authorList>
    </citation>
    <scope>NUCLEOTIDE SEQUENCE [LARGE SCALE GENOMIC DNA]</scope>
    <source>
        <strain evidence="7">ATCC 17899 / DSM 180 / NBRC 103801 / NCIMB 10441 / D</strain>
    </source>
</reference>
<evidence type="ECO:0000256" key="3">
    <source>
        <dbReference type="PROSITE-ProRule" id="PRU00339"/>
    </source>
</evidence>
<keyword evidence="6" id="KW-0808">Transferase</keyword>
<keyword evidence="6" id="KW-0489">Methyltransferase</keyword>
<dbReference type="GO" id="GO:0008168">
    <property type="term" value="F:methyltransferase activity"/>
    <property type="evidence" value="ECO:0007669"/>
    <property type="project" value="UniProtKB-KW"/>
</dbReference>
<dbReference type="PROSITE" id="PS50005">
    <property type="entry name" value="TPR"/>
    <property type="match status" value="5"/>
</dbReference>
<dbReference type="Proteomes" id="UP000001441">
    <property type="component" value="Chromosome"/>
</dbReference>
<dbReference type="PANTHER" id="PTHR44998:SF1">
    <property type="entry name" value="UDP-N-ACETYLGLUCOSAMINE--PEPTIDE N-ACETYLGLUCOSAMINYLTRANSFERASE 110 KDA SUBUNIT"/>
    <property type="match status" value="1"/>
</dbReference>
<dbReference type="eggNOG" id="COG0457">
    <property type="taxonomic scope" value="Bacteria"/>
</dbReference>
<dbReference type="STRING" id="572477.Alvin_1950"/>
<name>D3RUL5_ALLVD</name>
<evidence type="ECO:0000256" key="2">
    <source>
        <dbReference type="ARBA" id="ARBA00022803"/>
    </source>
</evidence>
<protein>
    <submittedName>
        <fullName evidence="6">Methyltransferase type 11</fullName>
    </submittedName>
</protein>
<evidence type="ECO:0000256" key="1">
    <source>
        <dbReference type="ARBA" id="ARBA00022737"/>
    </source>
</evidence>
<evidence type="ECO:0000259" key="5">
    <source>
        <dbReference type="Pfam" id="PF13649"/>
    </source>
</evidence>
<feature type="repeat" description="TPR" evidence="3">
    <location>
        <begin position="196"/>
        <end position="229"/>
    </location>
</feature>
<dbReference type="InterPro" id="IPR029063">
    <property type="entry name" value="SAM-dependent_MTases_sf"/>
</dbReference>
<evidence type="ECO:0000313" key="6">
    <source>
        <dbReference type="EMBL" id="ADC62874.1"/>
    </source>
</evidence>
<feature type="domain" description="Methyltransferase" evidence="5">
    <location>
        <begin position="554"/>
        <end position="649"/>
    </location>
</feature>
<evidence type="ECO:0000313" key="7">
    <source>
        <dbReference type="Proteomes" id="UP000001441"/>
    </source>
</evidence>
<dbReference type="KEGG" id="alv:Alvin_1950"/>
<dbReference type="InterPro" id="IPR011990">
    <property type="entry name" value="TPR-like_helical_dom_sf"/>
</dbReference>
<proteinExistence type="predicted"/>
<gene>
    <name evidence="6" type="ordered locus">Alvin_1950</name>
</gene>
<dbReference type="GO" id="GO:0032259">
    <property type="term" value="P:methylation"/>
    <property type="evidence" value="ECO:0007669"/>
    <property type="project" value="UniProtKB-KW"/>
</dbReference>